<comment type="subcellular location">
    <subcellularLocation>
        <location evidence="2">Cell membrane</location>
        <topology evidence="2">Multi-pass membrane protein</topology>
    </subcellularLocation>
</comment>
<keyword evidence="5" id="KW-0597">Phosphoprotein</keyword>
<evidence type="ECO:0000256" key="2">
    <source>
        <dbReference type="ARBA" id="ARBA00004651"/>
    </source>
</evidence>
<comment type="caution">
    <text evidence="17">The sequence shown here is derived from an EMBL/GenBank/DDBJ whole genome shotgun (WGS) entry which is preliminary data.</text>
</comment>
<keyword evidence="10" id="KW-0067">ATP-binding</keyword>
<dbReference type="Gene3D" id="3.30.565.10">
    <property type="entry name" value="Histidine kinase-like ATPase, C-terminal domain"/>
    <property type="match status" value="1"/>
</dbReference>
<dbReference type="SUPFAM" id="SSF47384">
    <property type="entry name" value="Homodimeric domain of signal transducing histidine kinase"/>
    <property type="match status" value="1"/>
</dbReference>
<dbReference type="InterPro" id="IPR003594">
    <property type="entry name" value="HATPase_dom"/>
</dbReference>
<dbReference type="Gene3D" id="6.10.340.10">
    <property type="match status" value="1"/>
</dbReference>
<dbReference type="PROSITE" id="PS50109">
    <property type="entry name" value="HIS_KIN"/>
    <property type="match status" value="1"/>
</dbReference>
<dbReference type="InterPro" id="IPR004358">
    <property type="entry name" value="Sig_transdc_His_kin-like_C"/>
</dbReference>
<sequence length="369" mass="41688">MSLKKRLILSNIGMVVIPILALIIVELAAGYLFFYVLERKPEGEDMQVFQTFRFAAMIVILAITTGILTYSISRSILKPIEILTITAKKISEGDLNHSCASDQKHELGQLSNTFEDMRLKLKKAAAVQQQYEVSRQELIASISHDLKTPLTSIKGYVSGIQDGVAGTPEKLNRYLSKIEKNAHEMDVLIDELFLYSKLDLEKIPFAFENVKLDDYFHDFIEELSLTLEQEQGKAVLIYDPLQTYIVEADREKLNRVVMNISQNSLKYMDKSVKDIQIILSGREKEVQVEIKDNGSGIRKKDIDHIFDSFYRTDESRNSSTGGTGLGLSIAKKIIEKHGGKIWAASEPGVGTSIYFTLKKVNEREENIDN</sequence>
<evidence type="ECO:0000256" key="11">
    <source>
        <dbReference type="ARBA" id="ARBA00022989"/>
    </source>
</evidence>
<keyword evidence="12" id="KW-0902">Two-component regulatory system</keyword>
<dbReference type="InterPro" id="IPR003661">
    <property type="entry name" value="HisK_dim/P_dom"/>
</dbReference>
<evidence type="ECO:0000256" key="12">
    <source>
        <dbReference type="ARBA" id="ARBA00023012"/>
    </source>
</evidence>
<dbReference type="SMART" id="SM00387">
    <property type="entry name" value="HATPase_c"/>
    <property type="match status" value="1"/>
</dbReference>
<organism evidence="17 18">
    <name type="scientific">Metabacillus indicus</name>
    <name type="common">Bacillus indicus</name>
    <dbReference type="NCBI Taxonomy" id="246786"/>
    <lineage>
        <taxon>Bacteria</taxon>
        <taxon>Bacillati</taxon>
        <taxon>Bacillota</taxon>
        <taxon>Bacilli</taxon>
        <taxon>Bacillales</taxon>
        <taxon>Bacillaceae</taxon>
        <taxon>Metabacillus</taxon>
    </lineage>
</organism>
<dbReference type="InterPro" id="IPR050398">
    <property type="entry name" value="HssS/ArlS-like"/>
</dbReference>
<name>A0A084GW52_METID</name>
<evidence type="ECO:0000256" key="9">
    <source>
        <dbReference type="ARBA" id="ARBA00022777"/>
    </source>
</evidence>
<evidence type="ECO:0000256" key="5">
    <source>
        <dbReference type="ARBA" id="ARBA00022553"/>
    </source>
</evidence>
<dbReference type="Pfam" id="PF00672">
    <property type="entry name" value="HAMP"/>
    <property type="match status" value="1"/>
</dbReference>
<dbReference type="AlphaFoldDB" id="A0A084GW52"/>
<accession>A0A084GW52</accession>
<dbReference type="Gene3D" id="1.10.287.130">
    <property type="match status" value="1"/>
</dbReference>
<evidence type="ECO:0000259" key="16">
    <source>
        <dbReference type="PROSITE" id="PS50885"/>
    </source>
</evidence>
<evidence type="ECO:0000256" key="4">
    <source>
        <dbReference type="ARBA" id="ARBA00022475"/>
    </source>
</evidence>
<dbReference type="InterPro" id="IPR003660">
    <property type="entry name" value="HAMP_dom"/>
</dbReference>
<feature type="domain" description="HAMP" evidence="16">
    <location>
        <begin position="74"/>
        <end position="126"/>
    </location>
</feature>
<keyword evidence="13 14" id="KW-0472">Membrane</keyword>
<dbReference type="InterPro" id="IPR005467">
    <property type="entry name" value="His_kinase_dom"/>
</dbReference>
<evidence type="ECO:0000313" key="18">
    <source>
        <dbReference type="Proteomes" id="UP000028549"/>
    </source>
</evidence>
<dbReference type="Proteomes" id="UP000028549">
    <property type="component" value="Unassembled WGS sequence"/>
</dbReference>
<dbReference type="GO" id="GO:0005886">
    <property type="term" value="C:plasma membrane"/>
    <property type="evidence" value="ECO:0007669"/>
    <property type="project" value="UniProtKB-SubCell"/>
</dbReference>
<dbReference type="PANTHER" id="PTHR45528">
    <property type="entry name" value="SENSOR HISTIDINE KINASE CPXA"/>
    <property type="match status" value="1"/>
</dbReference>
<proteinExistence type="predicted"/>
<evidence type="ECO:0000256" key="7">
    <source>
        <dbReference type="ARBA" id="ARBA00022692"/>
    </source>
</evidence>
<feature type="transmembrane region" description="Helical" evidence="14">
    <location>
        <begin position="12"/>
        <end position="34"/>
    </location>
</feature>
<dbReference type="InterPro" id="IPR036890">
    <property type="entry name" value="HATPase_C_sf"/>
</dbReference>
<dbReference type="OrthoDB" id="335833at2"/>
<dbReference type="CDD" id="cd06225">
    <property type="entry name" value="HAMP"/>
    <property type="match status" value="1"/>
</dbReference>
<dbReference type="GO" id="GO:0000155">
    <property type="term" value="F:phosphorelay sensor kinase activity"/>
    <property type="evidence" value="ECO:0007669"/>
    <property type="project" value="InterPro"/>
</dbReference>
<dbReference type="FunFam" id="3.30.565.10:FF:000006">
    <property type="entry name" value="Sensor histidine kinase WalK"/>
    <property type="match status" value="1"/>
</dbReference>
<keyword evidence="6" id="KW-0808">Transferase</keyword>
<keyword evidence="4" id="KW-1003">Cell membrane</keyword>
<dbReference type="CDD" id="cd00082">
    <property type="entry name" value="HisKA"/>
    <property type="match status" value="1"/>
</dbReference>
<evidence type="ECO:0000256" key="10">
    <source>
        <dbReference type="ARBA" id="ARBA00022840"/>
    </source>
</evidence>
<evidence type="ECO:0000256" key="8">
    <source>
        <dbReference type="ARBA" id="ARBA00022741"/>
    </source>
</evidence>
<dbReference type="SUPFAM" id="SSF158472">
    <property type="entry name" value="HAMP domain-like"/>
    <property type="match status" value="1"/>
</dbReference>
<evidence type="ECO:0000313" key="17">
    <source>
        <dbReference type="EMBL" id="KEZ51564.1"/>
    </source>
</evidence>
<dbReference type="RefSeq" id="WP_035206965.1">
    <property type="nucleotide sequence ID" value="NZ_JNVC02000005.1"/>
</dbReference>
<evidence type="ECO:0000256" key="6">
    <source>
        <dbReference type="ARBA" id="ARBA00022679"/>
    </source>
</evidence>
<dbReference type="PANTHER" id="PTHR45528:SF1">
    <property type="entry name" value="SENSOR HISTIDINE KINASE CPXA"/>
    <property type="match status" value="1"/>
</dbReference>
<dbReference type="SMART" id="SM00388">
    <property type="entry name" value="HisKA"/>
    <property type="match status" value="1"/>
</dbReference>
<evidence type="ECO:0000259" key="15">
    <source>
        <dbReference type="PROSITE" id="PS50109"/>
    </source>
</evidence>
<feature type="transmembrane region" description="Helical" evidence="14">
    <location>
        <begin position="54"/>
        <end position="72"/>
    </location>
</feature>
<dbReference type="CDD" id="cd00075">
    <property type="entry name" value="HATPase"/>
    <property type="match status" value="1"/>
</dbReference>
<dbReference type="SMART" id="SM00304">
    <property type="entry name" value="HAMP"/>
    <property type="match status" value="1"/>
</dbReference>
<keyword evidence="11 14" id="KW-1133">Transmembrane helix</keyword>
<keyword evidence="8" id="KW-0547">Nucleotide-binding</keyword>
<dbReference type="Pfam" id="PF02518">
    <property type="entry name" value="HATPase_c"/>
    <property type="match status" value="1"/>
</dbReference>
<dbReference type="InterPro" id="IPR036097">
    <property type="entry name" value="HisK_dim/P_sf"/>
</dbReference>
<dbReference type="PRINTS" id="PR00344">
    <property type="entry name" value="BCTRLSENSOR"/>
</dbReference>
<keyword evidence="18" id="KW-1185">Reference proteome</keyword>
<dbReference type="STRING" id="246786.GS18_0210525"/>
<feature type="domain" description="Histidine kinase" evidence="15">
    <location>
        <begin position="141"/>
        <end position="361"/>
    </location>
</feature>
<evidence type="ECO:0000256" key="14">
    <source>
        <dbReference type="SAM" id="Phobius"/>
    </source>
</evidence>
<evidence type="ECO:0000256" key="1">
    <source>
        <dbReference type="ARBA" id="ARBA00000085"/>
    </source>
</evidence>
<dbReference type="Pfam" id="PF00512">
    <property type="entry name" value="HisKA"/>
    <property type="match status" value="1"/>
</dbReference>
<dbReference type="FunFam" id="1.10.287.130:FF:000001">
    <property type="entry name" value="Two-component sensor histidine kinase"/>
    <property type="match status" value="1"/>
</dbReference>
<keyword evidence="9 17" id="KW-0418">Kinase</keyword>
<gene>
    <name evidence="17" type="ORF">GS18_0210525</name>
</gene>
<dbReference type="EC" id="2.7.13.3" evidence="3"/>
<reference evidence="17 18" key="1">
    <citation type="journal article" date="2005" name="Int. J. Syst. Evol. Microbiol.">
        <title>Bacillus cibi sp. nov., isolated from jeotgal, a traditional Korean fermented seafood.</title>
        <authorList>
            <person name="Yoon J.H."/>
            <person name="Lee C.H."/>
            <person name="Oh T.K."/>
        </authorList>
    </citation>
    <scope>NUCLEOTIDE SEQUENCE [LARGE SCALE GENOMIC DNA]</scope>
    <source>
        <strain evidence="17 18">DSM 16189</strain>
    </source>
</reference>
<dbReference type="EMBL" id="JNVC02000005">
    <property type="protein sequence ID" value="KEZ51564.1"/>
    <property type="molecule type" value="Genomic_DNA"/>
</dbReference>
<dbReference type="SUPFAM" id="SSF55874">
    <property type="entry name" value="ATPase domain of HSP90 chaperone/DNA topoisomerase II/histidine kinase"/>
    <property type="match status" value="1"/>
</dbReference>
<keyword evidence="7 14" id="KW-0812">Transmembrane</keyword>
<protein>
    <recommendedName>
        <fullName evidence="3">histidine kinase</fullName>
        <ecNumber evidence="3">2.7.13.3</ecNumber>
    </recommendedName>
</protein>
<evidence type="ECO:0000256" key="13">
    <source>
        <dbReference type="ARBA" id="ARBA00023136"/>
    </source>
</evidence>
<comment type="catalytic activity">
    <reaction evidence="1">
        <text>ATP + protein L-histidine = ADP + protein N-phospho-L-histidine.</text>
        <dbReference type="EC" id="2.7.13.3"/>
    </reaction>
</comment>
<dbReference type="GO" id="GO:0005524">
    <property type="term" value="F:ATP binding"/>
    <property type="evidence" value="ECO:0007669"/>
    <property type="project" value="UniProtKB-KW"/>
</dbReference>
<evidence type="ECO:0000256" key="3">
    <source>
        <dbReference type="ARBA" id="ARBA00012438"/>
    </source>
</evidence>
<dbReference type="PROSITE" id="PS50885">
    <property type="entry name" value="HAMP"/>
    <property type="match status" value="1"/>
</dbReference>